<feature type="region of interest" description="Disordered" evidence="1">
    <location>
        <begin position="51"/>
        <end position="78"/>
    </location>
</feature>
<proteinExistence type="predicted"/>
<evidence type="ECO:0000313" key="3">
    <source>
        <dbReference type="EMBL" id="VVN17333.1"/>
    </source>
</evidence>
<evidence type="ECO:0000313" key="4">
    <source>
        <dbReference type="Proteomes" id="UP000326595"/>
    </source>
</evidence>
<dbReference type="EMBL" id="OZ024668">
    <property type="protein sequence ID" value="CAK9887953.1"/>
    <property type="molecule type" value="Genomic_DNA"/>
</dbReference>
<organism evidence="3">
    <name type="scientific">Pseudomonas fluorescens</name>
    <dbReference type="NCBI Taxonomy" id="294"/>
    <lineage>
        <taxon>Bacteria</taxon>
        <taxon>Pseudomonadati</taxon>
        <taxon>Pseudomonadota</taxon>
        <taxon>Gammaproteobacteria</taxon>
        <taxon>Pseudomonadales</taxon>
        <taxon>Pseudomonadaceae</taxon>
        <taxon>Pseudomonas</taxon>
    </lineage>
</organism>
<sequence>MFICLEMYSLVMHYSTSSDAVACGRAGNNLTSTSTPDQVSCKSCQRSLVKTESPASTKKSTPSLAELRKQRMAKASPGPSTFCFKANWRDRLSALPGSSRLPRGVVPQRFV</sequence>
<reference evidence="3" key="1">
    <citation type="submission" date="2019-09" db="EMBL/GenBank/DDBJ databases">
        <authorList>
            <person name="Chandra G."/>
            <person name="Truman W A."/>
        </authorList>
    </citation>
    <scope>NUCLEOTIDE SEQUENCE [LARGE SCALE GENOMIC DNA]</scope>
    <source>
        <strain evidence="3">PS652</strain>
    </source>
</reference>
<name>A0A5E6VI59_PSEFL</name>
<protein>
    <submittedName>
        <fullName evidence="3">Uncharacterized protein</fullName>
    </submittedName>
</protein>
<accession>A0A5E6VI59</accession>
<dbReference type="EMBL" id="CABVHG010000028">
    <property type="protein sequence ID" value="VVN17333.1"/>
    <property type="molecule type" value="Genomic_DNA"/>
</dbReference>
<dbReference type="AlphaFoldDB" id="A0A5E6VI59"/>
<gene>
    <name evidence="2" type="ORF">PS652_00760</name>
    <name evidence="3" type="ORF">PS652_04137</name>
</gene>
<feature type="compositionally biased region" description="Polar residues" evidence="1">
    <location>
        <begin position="51"/>
        <end position="63"/>
    </location>
</feature>
<reference evidence="2 4" key="2">
    <citation type="submission" date="2024-03" db="EMBL/GenBank/DDBJ databases">
        <authorList>
            <person name="Alaster D. Moffat"/>
            <person name="Govind Chandra"/>
            <person name="Andrew W. Truman"/>
        </authorList>
    </citation>
    <scope>NUCLEOTIDE SEQUENCE [LARGE SCALE GENOMIC DNA]</scope>
    <source>
        <strain evidence="2">PS652</strain>
    </source>
</reference>
<evidence type="ECO:0000313" key="2">
    <source>
        <dbReference type="EMBL" id="CAK9887953.1"/>
    </source>
</evidence>
<evidence type="ECO:0000256" key="1">
    <source>
        <dbReference type="SAM" id="MobiDB-lite"/>
    </source>
</evidence>
<dbReference type="Proteomes" id="UP000326595">
    <property type="component" value="Chromosome"/>
</dbReference>